<comment type="similarity">
    <text evidence="1">Belongs to the peptidase C40 family.</text>
</comment>
<dbReference type="GO" id="GO:0008933">
    <property type="term" value="F:peptidoglycan lytic transglycosylase activity"/>
    <property type="evidence" value="ECO:0007669"/>
    <property type="project" value="InterPro"/>
</dbReference>
<keyword evidence="5" id="KW-0788">Thiol protease</keyword>
<dbReference type="InterPro" id="IPR000064">
    <property type="entry name" value="NLP_P60_dom"/>
</dbReference>
<dbReference type="GO" id="GO:0016020">
    <property type="term" value="C:membrane"/>
    <property type="evidence" value="ECO:0007669"/>
    <property type="project" value="InterPro"/>
</dbReference>
<dbReference type="Gene3D" id="1.10.530.10">
    <property type="match status" value="1"/>
</dbReference>
<name>A0A3N0GKX0_9ACTN</name>
<dbReference type="SUPFAM" id="SSF53955">
    <property type="entry name" value="Lysozyme-like"/>
    <property type="match status" value="1"/>
</dbReference>
<dbReference type="PANTHER" id="PTHR37423:SF2">
    <property type="entry name" value="MEMBRANE-BOUND LYTIC MUREIN TRANSGLYCOSYLASE C"/>
    <property type="match status" value="1"/>
</dbReference>
<dbReference type="PROSITE" id="PS51935">
    <property type="entry name" value="NLPC_P60"/>
    <property type="match status" value="1"/>
</dbReference>
<dbReference type="InterPro" id="IPR008258">
    <property type="entry name" value="Transglycosylase_SLT_dom_1"/>
</dbReference>
<keyword evidence="4" id="KW-0378">Hydrolase</keyword>
<evidence type="ECO:0000256" key="2">
    <source>
        <dbReference type="ARBA" id="ARBA00007734"/>
    </source>
</evidence>
<accession>A0A3N0GKX0</accession>
<keyword evidence="8" id="KW-1185">Reference proteome</keyword>
<dbReference type="GO" id="GO:0000270">
    <property type="term" value="P:peptidoglycan metabolic process"/>
    <property type="evidence" value="ECO:0007669"/>
    <property type="project" value="InterPro"/>
</dbReference>
<dbReference type="Proteomes" id="UP000279994">
    <property type="component" value="Unassembled WGS sequence"/>
</dbReference>
<dbReference type="Gene3D" id="3.90.1720.10">
    <property type="entry name" value="endopeptidase domain like (from Nostoc punctiforme)"/>
    <property type="match status" value="1"/>
</dbReference>
<dbReference type="CDD" id="cd00254">
    <property type="entry name" value="LT-like"/>
    <property type="match status" value="1"/>
</dbReference>
<evidence type="ECO:0000256" key="5">
    <source>
        <dbReference type="ARBA" id="ARBA00022807"/>
    </source>
</evidence>
<protein>
    <submittedName>
        <fullName evidence="7">Lytic transglycosylase</fullName>
    </submittedName>
</protein>
<proteinExistence type="inferred from homology"/>
<evidence type="ECO:0000313" key="7">
    <source>
        <dbReference type="EMBL" id="RNM13123.1"/>
    </source>
</evidence>
<organism evidence="7 8">
    <name type="scientific">Nocardioides pocheonensis</name>
    <dbReference type="NCBI Taxonomy" id="661485"/>
    <lineage>
        <taxon>Bacteria</taxon>
        <taxon>Bacillati</taxon>
        <taxon>Actinomycetota</taxon>
        <taxon>Actinomycetes</taxon>
        <taxon>Propionibacteriales</taxon>
        <taxon>Nocardioidaceae</taxon>
        <taxon>Nocardioides</taxon>
    </lineage>
</organism>
<dbReference type="PANTHER" id="PTHR37423">
    <property type="entry name" value="SOLUBLE LYTIC MUREIN TRANSGLYCOSYLASE-RELATED"/>
    <property type="match status" value="1"/>
</dbReference>
<gene>
    <name evidence="7" type="ORF">EFL26_17020</name>
</gene>
<evidence type="ECO:0000256" key="3">
    <source>
        <dbReference type="ARBA" id="ARBA00022670"/>
    </source>
</evidence>
<dbReference type="GO" id="GO:0006508">
    <property type="term" value="P:proteolysis"/>
    <property type="evidence" value="ECO:0007669"/>
    <property type="project" value="UniProtKB-KW"/>
</dbReference>
<evidence type="ECO:0000256" key="4">
    <source>
        <dbReference type="ARBA" id="ARBA00022801"/>
    </source>
</evidence>
<keyword evidence="3" id="KW-0645">Protease</keyword>
<evidence type="ECO:0000256" key="1">
    <source>
        <dbReference type="ARBA" id="ARBA00007074"/>
    </source>
</evidence>
<dbReference type="PROSITE" id="PS00922">
    <property type="entry name" value="TRANSGLYCOSYLASE"/>
    <property type="match status" value="1"/>
</dbReference>
<comment type="similarity">
    <text evidence="2">Belongs to the transglycosylase Slt family.</text>
</comment>
<evidence type="ECO:0000313" key="8">
    <source>
        <dbReference type="Proteomes" id="UP000279994"/>
    </source>
</evidence>
<dbReference type="Pfam" id="PF01464">
    <property type="entry name" value="SLT"/>
    <property type="match status" value="1"/>
</dbReference>
<reference evidence="7 8" key="1">
    <citation type="submission" date="2018-11" db="EMBL/GenBank/DDBJ databases">
        <authorList>
            <person name="Li F."/>
        </authorList>
    </citation>
    <scope>NUCLEOTIDE SEQUENCE [LARGE SCALE GENOMIC DNA]</scope>
    <source>
        <strain evidence="7 8">Gsoil 818</strain>
    </source>
</reference>
<feature type="domain" description="NlpC/P60" evidence="6">
    <location>
        <begin position="54"/>
        <end position="181"/>
    </location>
</feature>
<dbReference type="OrthoDB" id="9815778at2"/>
<dbReference type="InterPro" id="IPR023346">
    <property type="entry name" value="Lysozyme-like_dom_sf"/>
</dbReference>
<comment type="caution">
    <text evidence="7">The sequence shown here is derived from an EMBL/GenBank/DDBJ whole genome shotgun (WGS) entry which is preliminary data.</text>
</comment>
<dbReference type="EMBL" id="RJSF01000043">
    <property type="protein sequence ID" value="RNM13123.1"/>
    <property type="molecule type" value="Genomic_DNA"/>
</dbReference>
<dbReference type="InterPro" id="IPR000189">
    <property type="entry name" value="Transglyc_AS"/>
</dbReference>
<dbReference type="SUPFAM" id="SSF54001">
    <property type="entry name" value="Cysteine proteinases"/>
    <property type="match status" value="1"/>
</dbReference>
<dbReference type="GO" id="GO:0008234">
    <property type="term" value="F:cysteine-type peptidase activity"/>
    <property type="evidence" value="ECO:0007669"/>
    <property type="project" value="UniProtKB-KW"/>
</dbReference>
<dbReference type="RefSeq" id="WP_123224098.1">
    <property type="nucleotide sequence ID" value="NZ_RJSF01000043.1"/>
</dbReference>
<dbReference type="Pfam" id="PF00877">
    <property type="entry name" value="NLPC_P60"/>
    <property type="match status" value="1"/>
</dbReference>
<dbReference type="AlphaFoldDB" id="A0A3N0GKX0"/>
<sequence>MSVTDVTARIQQIQAQLALLNPAATTGTTATSGSDFAAALDATSTPTASGGTGSGDGQAVVEDAKKYLGLPYIWGGTDPTKGLDCSGLVQRVYKDLGYDLPRISADQARSGRPVASLADAQPGDILAWDNSSRNNGADHVAIYIGDGKMIEAARPGTNIRISDVYGSPIIRRILPDAGTAATAGTTGATGATASAGTVNGWNAITGTAFRTTAGATPYDGMFAAAAQKYGVPAALLSAVAKQESGYNPSAVSRAGAQGLMQLMPGTAKHLGVNPLDPAQAIDGAARMLRDLTHRFGSTELALAAYNAGPGAVLKYQGVPPYPETQRYVRNVMSLMKAAA</sequence>
<evidence type="ECO:0000259" key="6">
    <source>
        <dbReference type="PROSITE" id="PS51935"/>
    </source>
</evidence>
<dbReference type="InterPro" id="IPR038765">
    <property type="entry name" value="Papain-like_cys_pep_sf"/>
</dbReference>